<keyword evidence="3" id="KW-0732">Signal</keyword>
<organism evidence="4 5">
    <name type="scientific">Streptomyces johnsoniae</name>
    <dbReference type="NCBI Taxonomy" id="3075532"/>
    <lineage>
        <taxon>Bacteria</taxon>
        <taxon>Bacillati</taxon>
        <taxon>Actinomycetota</taxon>
        <taxon>Actinomycetes</taxon>
        <taxon>Kitasatosporales</taxon>
        <taxon>Streptomycetaceae</taxon>
        <taxon>Streptomyces</taxon>
    </lineage>
</organism>
<evidence type="ECO:0000313" key="5">
    <source>
        <dbReference type="Proteomes" id="UP001183615"/>
    </source>
</evidence>
<evidence type="ECO:0000313" key="4">
    <source>
        <dbReference type="EMBL" id="MDT0446865.1"/>
    </source>
</evidence>
<feature type="chain" id="PRO_5046392812" evidence="3">
    <location>
        <begin position="21"/>
        <end position="456"/>
    </location>
</feature>
<proteinExistence type="inferred from homology"/>
<dbReference type="Pfam" id="PF02113">
    <property type="entry name" value="Peptidase_S13"/>
    <property type="match status" value="2"/>
</dbReference>
<dbReference type="EMBL" id="JAVREV010000023">
    <property type="protein sequence ID" value="MDT0446865.1"/>
    <property type="molecule type" value="Genomic_DNA"/>
</dbReference>
<dbReference type="Proteomes" id="UP001183615">
    <property type="component" value="Unassembled WGS sequence"/>
</dbReference>
<keyword evidence="2 4" id="KW-0378">Hydrolase</keyword>
<dbReference type="InterPro" id="IPR012338">
    <property type="entry name" value="Beta-lactam/transpept-like"/>
</dbReference>
<dbReference type="Gene3D" id="3.40.710.10">
    <property type="entry name" value="DD-peptidase/beta-lactamase superfamily"/>
    <property type="match status" value="2"/>
</dbReference>
<reference evidence="5" key="1">
    <citation type="submission" date="2023-07" db="EMBL/GenBank/DDBJ databases">
        <title>30 novel species of actinomycetes from the DSMZ collection.</title>
        <authorList>
            <person name="Nouioui I."/>
        </authorList>
    </citation>
    <scope>NUCLEOTIDE SEQUENCE [LARGE SCALE GENOMIC DNA]</scope>
    <source>
        <strain evidence="5">DSM 41886</strain>
    </source>
</reference>
<gene>
    <name evidence="4" type="primary">dacB</name>
    <name evidence="4" type="ORF">RM779_30355</name>
</gene>
<dbReference type="RefSeq" id="WP_311621004.1">
    <property type="nucleotide sequence ID" value="NZ_JAVREV010000023.1"/>
</dbReference>
<evidence type="ECO:0000256" key="2">
    <source>
        <dbReference type="ARBA" id="ARBA00022801"/>
    </source>
</evidence>
<keyword evidence="5" id="KW-1185">Reference proteome</keyword>
<evidence type="ECO:0000256" key="3">
    <source>
        <dbReference type="SAM" id="SignalP"/>
    </source>
</evidence>
<dbReference type="SUPFAM" id="SSF56601">
    <property type="entry name" value="beta-lactamase/transpeptidase-like"/>
    <property type="match status" value="1"/>
</dbReference>
<protein>
    <submittedName>
        <fullName evidence="4">D-alanyl-D-alanine carboxypeptidase/D-alanyl-D-alanine-endopeptidase</fullName>
        <ecNumber evidence="4">3.4.16.4</ecNumber>
    </submittedName>
</protein>
<dbReference type="PANTHER" id="PTHR30023:SF0">
    <property type="entry name" value="PENICILLIN-SENSITIVE CARBOXYPEPTIDASE A"/>
    <property type="match status" value="1"/>
</dbReference>
<dbReference type="PANTHER" id="PTHR30023">
    <property type="entry name" value="D-ALANYL-D-ALANINE CARBOXYPEPTIDASE"/>
    <property type="match status" value="1"/>
</dbReference>
<dbReference type="PRINTS" id="PR00922">
    <property type="entry name" value="DADACBPTASE3"/>
</dbReference>
<dbReference type="GO" id="GO:0009002">
    <property type="term" value="F:serine-type D-Ala-D-Ala carboxypeptidase activity"/>
    <property type="evidence" value="ECO:0007669"/>
    <property type="project" value="UniProtKB-EC"/>
</dbReference>
<sequence length="456" mass="45799">MAIGSAAAGLAISAGAVALAGPWDAGQRTAERDQAADLERKRADAERVAGTVPAAAPVLPPLDGGAGRPLSAAAVERTLAPLLADPALGGQATGAVVDVATGEALYTVDARSGRAPASTTKSVTAITALDALGPEHRLTTEVVWDAENERVVLVGGGDTTLTASNLEGLAARTAEALAAQDVRTARVAYDISRYPREQHHPIGAGNTNIATITPLQLNAGRTDGSTHGPAPRTADPAAEAARTFAGLLAEAGVDVQGRSPGRHTAPEDAEPLAVHRSAPLSSLVERMLTYSDNDLAEAIARATAIAGGEAADFRGVDRALTARLEKLGLPLGDVRIADASGLDRDGRLTAALLTRVLALAADPERPELRSALTGLPVAGFTGTLTARYDGSGGAGAGLVRAKTGTLTGVNTLAGTAATPDGRVLAFAFLASETTSADGAQDALDAAAAALATCACR</sequence>
<accession>A0ABU2SGH0</accession>
<dbReference type="NCBIfam" id="TIGR00666">
    <property type="entry name" value="PBP4"/>
    <property type="match status" value="1"/>
</dbReference>
<dbReference type="InterPro" id="IPR000667">
    <property type="entry name" value="Peptidase_S13"/>
</dbReference>
<comment type="similarity">
    <text evidence="1">Belongs to the peptidase S13 family.</text>
</comment>
<comment type="caution">
    <text evidence="4">The sequence shown here is derived from an EMBL/GenBank/DDBJ whole genome shotgun (WGS) entry which is preliminary data.</text>
</comment>
<evidence type="ECO:0000256" key="1">
    <source>
        <dbReference type="ARBA" id="ARBA00006096"/>
    </source>
</evidence>
<keyword evidence="4" id="KW-0121">Carboxypeptidase</keyword>
<dbReference type="EC" id="3.4.16.4" evidence="4"/>
<feature type="signal peptide" evidence="3">
    <location>
        <begin position="1"/>
        <end position="20"/>
    </location>
</feature>
<name>A0ABU2SGH0_9ACTN</name>
<keyword evidence="4" id="KW-0645">Protease</keyword>